<dbReference type="RefSeq" id="XP_060328422.1">
    <property type="nucleotide sequence ID" value="XM_060482802.1"/>
</dbReference>
<keyword evidence="3" id="KW-1185">Reference proteome</keyword>
<dbReference type="EMBL" id="JAUEPS010000028">
    <property type="protein sequence ID" value="KAK0454034.1"/>
    <property type="molecule type" value="Genomic_DNA"/>
</dbReference>
<evidence type="ECO:0000313" key="3">
    <source>
        <dbReference type="Proteomes" id="UP001175211"/>
    </source>
</evidence>
<evidence type="ECO:0000313" key="2">
    <source>
        <dbReference type="EMBL" id="KAK0454034.1"/>
    </source>
</evidence>
<protein>
    <submittedName>
        <fullName evidence="2">Uncharacterized protein</fullName>
    </submittedName>
</protein>
<keyword evidence="1" id="KW-0812">Transmembrane</keyword>
<proteinExistence type="predicted"/>
<accession>A0AA39K3V0</accession>
<feature type="transmembrane region" description="Helical" evidence="1">
    <location>
        <begin position="140"/>
        <end position="162"/>
    </location>
</feature>
<gene>
    <name evidence="2" type="ORF">EV420DRAFT_616322</name>
</gene>
<feature type="transmembrane region" description="Helical" evidence="1">
    <location>
        <begin position="30"/>
        <end position="50"/>
    </location>
</feature>
<organism evidence="2 3">
    <name type="scientific">Armillaria tabescens</name>
    <name type="common">Ringless honey mushroom</name>
    <name type="synonym">Agaricus tabescens</name>
    <dbReference type="NCBI Taxonomy" id="1929756"/>
    <lineage>
        <taxon>Eukaryota</taxon>
        <taxon>Fungi</taxon>
        <taxon>Dikarya</taxon>
        <taxon>Basidiomycota</taxon>
        <taxon>Agaricomycotina</taxon>
        <taxon>Agaricomycetes</taxon>
        <taxon>Agaricomycetidae</taxon>
        <taxon>Agaricales</taxon>
        <taxon>Marasmiineae</taxon>
        <taxon>Physalacriaceae</taxon>
        <taxon>Desarmillaria</taxon>
    </lineage>
</organism>
<keyword evidence="1" id="KW-1133">Transmembrane helix</keyword>
<dbReference type="Proteomes" id="UP001175211">
    <property type="component" value="Unassembled WGS sequence"/>
</dbReference>
<reference evidence="2" key="1">
    <citation type="submission" date="2023-06" db="EMBL/GenBank/DDBJ databases">
        <authorList>
            <consortium name="Lawrence Berkeley National Laboratory"/>
            <person name="Ahrendt S."/>
            <person name="Sahu N."/>
            <person name="Indic B."/>
            <person name="Wong-Bajracharya J."/>
            <person name="Merenyi Z."/>
            <person name="Ke H.-M."/>
            <person name="Monk M."/>
            <person name="Kocsube S."/>
            <person name="Drula E."/>
            <person name="Lipzen A."/>
            <person name="Balint B."/>
            <person name="Henrissat B."/>
            <person name="Andreopoulos B."/>
            <person name="Martin F.M."/>
            <person name="Harder C.B."/>
            <person name="Rigling D."/>
            <person name="Ford K.L."/>
            <person name="Foster G.D."/>
            <person name="Pangilinan J."/>
            <person name="Papanicolaou A."/>
            <person name="Barry K."/>
            <person name="LaButti K."/>
            <person name="Viragh M."/>
            <person name="Koriabine M."/>
            <person name="Yan M."/>
            <person name="Riley R."/>
            <person name="Champramary S."/>
            <person name="Plett K.L."/>
            <person name="Tsai I.J."/>
            <person name="Slot J."/>
            <person name="Sipos G."/>
            <person name="Plett J."/>
            <person name="Nagy L.G."/>
            <person name="Grigoriev I.V."/>
        </authorList>
    </citation>
    <scope>NUCLEOTIDE SEQUENCE</scope>
    <source>
        <strain evidence="2">CCBAS 213</strain>
    </source>
</reference>
<comment type="caution">
    <text evidence="2">The sequence shown here is derived from an EMBL/GenBank/DDBJ whole genome shotgun (WGS) entry which is preliminary data.</text>
</comment>
<name>A0AA39K3V0_ARMTA</name>
<dbReference type="AlphaFoldDB" id="A0AA39K3V0"/>
<feature type="transmembrane region" description="Helical" evidence="1">
    <location>
        <begin position="108"/>
        <end position="128"/>
    </location>
</feature>
<feature type="transmembrane region" description="Helical" evidence="1">
    <location>
        <begin position="174"/>
        <end position="194"/>
    </location>
</feature>
<dbReference type="GeneID" id="85366350"/>
<feature type="transmembrane region" description="Helical" evidence="1">
    <location>
        <begin position="62"/>
        <end position="81"/>
    </location>
</feature>
<keyword evidence="1" id="KW-0472">Membrane</keyword>
<sequence length="259" mass="29140">MPQADIPPDLTDENIDFLFQYLDAQLNTEILYALLHGIYTGIIALTLWNIFINKRWPIRRALIVVIIILHALTTINFAGTWSSTRSSFIVNGQHLWTAYLGFVAGDRIVSWVMGISASIGTILSDLYMIWCCWMVWGRHWLVVLLPIISLISATASKILAVYHQYSNGSSGDFLTPYTALTLVTTLWCTLLIIYRILTVAGIGRGAEGRLRFYHCFIEVLVQSSALYSTSLILYLALATHDHFGQYYLDAIASIARLCP</sequence>
<evidence type="ECO:0000256" key="1">
    <source>
        <dbReference type="SAM" id="Phobius"/>
    </source>
</evidence>
<feature type="transmembrane region" description="Helical" evidence="1">
    <location>
        <begin position="215"/>
        <end position="237"/>
    </location>
</feature>